<dbReference type="AlphaFoldDB" id="A8WQ52"/>
<dbReference type="HOGENOM" id="CLU_475864_0_0_1"/>
<feature type="transmembrane region" description="Helical" evidence="1">
    <location>
        <begin position="333"/>
        <end position="354"/>
    </location>
</feature>
<dbReference type="Pfam" id="PF10326">
    <property type="entry name" value="7TM_GPCR_Str"/>
    <property type="match status" value="2"/>
</dbReference>
<evidence type="ECO:0000313" key="2">
    <source>
        <dbReference type="EMBL" id="CAP22610.1"/>
    </source>
</evidence>
<dbReference type="PANTHER" id="PTHR46000:SF9">
    <property type="entry name" value="SEVEN TM RECEPTOR"/>
    <property type="match status" value="1"/>
</dbReference>
<dbReference type="EMBL" id="HE601256">
    <property type="protein sequence ID" value="CAP22610.1"/>
    <property type="molecule type" value="Genomic_DNA"/>
</dbReference>
<dbReference type="CTD" id="8578077"/>
<feature type="transmembrane region" description="Helical" evidence="1">
    <location>
        <begin position="295"/>
        <end position="313"/>
    </location>
</feature>
<keyword evidence="1" id="KW-0472">Membrane</keyword>
<dbReference type="InParanoid" id="A8WQ52"/>
<protein>
    <submittedName>
        <fullName evidence="2">Protein CBG01324</fullName>
    </submittedName>
</protein>
<dbReference type="InterPro" id="IPR019428">
    <property type="entry name" value="7TM_GPCR_serpentine_rcpt_Str"/>
</dbReference>
<feature type="transmembrane region" description="Helical" evidence="1">
    <location>
        <begin position="399"/>
        <end position="421"/>
    </location>
</feature>
<evidence type="ECO:0000313" key="3">
    <source>
        <dbReference type="Proteomes" id="UP000008549"/>
    </source>
</evidence>
<feature type="transmembrane region" description="Helical" evidence="1">
    <location>
        <begin position="490"/>
        <end position="510"/>
    </location>
</feature>
<organism evidence="2 3">
    <name type="scientific">Caenorhabditis briggsae</name>
    <dbReference type="NCBI Taxonomy" id="6238"/>
    <lineage>
        <taxon>Eukaryota</taxon>
        <taxon>Metazoa</taxon>
        <taxon>Ecdysozoa</taxon>
        <taxon>Nematoda</taxon>
        <taxon>Chromadorea</taxon>
        <taxon>Rhabditida</taxon>
        <taxon>Rhabditina</taxon>
        <taxon>Rhabditomorpha</taxon>
        <taxon>Rhabditoidea</taxon>
        <taxon>Rhabditidae</taxon>
        <taxon>Peloderinae</taxon>
        <taxon>Caenorhabditis</taxon>
    </lineage>
</organism>
<dbReference type="PANTHER" id="PTHR46000">
    <property type="entry name" value="SEVEN TM RECEPTOR-RELATED"/>
    <property type="match status" value="1"/>
</dbReference>
<feature type="transmembrane region" description="Helical" evidence="1">
    <location>
        <begin position="449"/>
        <end position="470"/>
    </location>
</feature>
<reference evidence="2 3" key="1">
    <citation type="journal article" date="2003" name="PLoS Biol.">
        <title>The genome sequence of Caenorhabditis briggsae: a platform for comparative genomics.</title>
        <authorList>
            <person name="Stein L.D."/>
            <person name="Bao Z."/>
            <person name="Blasiar D."/>
            <person name="Blumenthal T."/>
            <person name="Brent M.R."/>
            <person name="Chen N."/>
            <person name="Chinwalla A."/>
            <person name="Clarke L."/>
            <person name="Clee C."/>
            <person name="Coghlan A."/>
            <person name="Coulson A."/>
            <person name="D'Eustachio P."/>
            <person name="Fitch D.H."/>
            <person name="Fulton L.A."/>
            <person name="Fulton R.E."/>
            <person name="Griffiths-Jones S."/>
            <person name="Harris T.W."/>
            <person name="Hillier L.W."/>
            <person name="Kamath R."/>
            <person name="Kuwabara P.E."/>
            <person name="Mardis E.R."/>
            <person name="Marra M.A."/>
            <person name="Miner T.L."/>
            <person name="Minx P."/>
            <person name="Mullikin J.C."/>
            <person name="Plumb R.W."/>
            <person name="Rogers J."/>
            <person name="Schein J.E."/>
            <person name="Sohrmann M."/>
            <person name="Spieth J."/>
            <person name="Stajich J.E."/>
            <person name="Wei C."/>
            <person name="Willey D."/>
            <person name="Wilson R.K."/>
            <person name="Durbin R."/>
            <person name="Waterston R.H."/>
        </authorList>
    </citation>
    <scope>NUCLEOTIDE SEQUENCE [LARGE SCALE GENOMIC DNA]</scope>
    <source>
        <strain evidence="2 3">AF16</strain>
    </source>
</reference>
<sequence>MSRSDFPSEPSFLQRWICIFYVDLSVWMEPQIHDVHLTTVHWRLFVDNIHVSRAICLSLLRIVYSELPILLPRLEIFRLDFLHPFFGIISWIGAYHLIQRDDICANYFKDEMLLRYEVLPTEIPMMTFLAFDPSDGSVRWWNATYTLLIISIMDIQYITMIYCGWNMYFKMEEKIAGLSVALKRHHRQLFKSLVFQITCPTIFLFSPIVLIIYIPYFELELSFPAGATVTAFNIYPAMDSIIVLMVITEYRVAARNTFALVSTKNVRQLPLPGFFSSTSGKSCVCDKFTFRNTTVYAGVYSLTISMLAVQFVYRYCALFSLSYLSYFRGWKHVYWIAYLFFFGLIWWIGAYYLLNMDDISANYFKDEMILRYEVLPTEIPMMAFLAFDPNDGSVRWWDVLYTVQISSIMGIQYITMIYCGWNTHSKMEQKIAGLSVALKRHHRQLFKSLVFQITCPTIFLFSPLVFIIYIPYFELELSFPAGATVTAFNIYPAMDSIIVLMVITEYRVAARRMWDSLLRKMTISAGKESSYSSTQTQQIQLATISKPTSN</sequence>
<feature type="transmembrane region" description="Helical" evidence="1">
    <location>
        <begin position="193"/>
        <end position="217"/>
    </location>
</feature>
<evidence type="ECO:0000256" key="1">
    <source>
        <dbReference type="SAM" id="Phobius"/>
    </source>
</evidence>
<dbReference type="RefSeq" id="XP_002636082.1">
    <property type="nucleotide sequence ID" value="XM_002636036.1"/>
</dbReference>
<dbReference type="WormBase" id="CBG01324">
    <property type="protein sequence ID" value="CBP49587"/>
    <property type="gene ID" value="WBGene00024581"/>
</dbReference>
<dbReference type="GeneID" id="8578077"/>
<proteinExistence type="predicted"/>
<keyword evidence="3" id="KW-1185">Reference proteome</keyword>
<dbReference type="KEGG" id="cbr:CBG_01324"/>
<feature type="transmembrane region" description="Helical" evidence="1">
    <location>
        <begin position="223"/>
        <end position="247"/>
    </location>
</feature>
<feature type="transmembrane region" description="Helical" evidence="1">
    <location>
        <begin position="143"/>
        <end position="165"/>
    </location>
</feature>
<keyword evidence="1" id="KW-1133">Transmembrane helix</keyword>
<dbReference type="SUPFAM" id="SSF81321">
    <property type="entry name" value="Family A G protein-coupled receptor-like"/>
    <property type="match status" value="2"/>
</dbReference>
<evidence type="ECO:0000313" key="4">
    <source>
        <dbReference type="WormBase" id="CBG01324"/>
    </source>
</evidence>
<reference evidence="2 3" key="2">
    <citation type="journal article" date="2011" name="PLoS Genet.">
        <title>Caenorhabditis briggsae recombinant inbred line genotypes reveal inter-strain incompatibility and the evolution of recombination.</title>
        <authorList>
            <person name="Ross J.A."/>
            <person name="Koboldt D.C."/>
            <person name="Staisch J.E."/>
            <person name="Chamberlin H.M."/>
            <person name="Gupta B.P."/>
            <person name="Miller R.D."/>
            <person name="Baird S.E."/>
            <person name="Haag E.S."/>
        </authorList>
    </citation>
    <scope>NUCLEOTIDE SEQUENCE [LARGE SCALE GENOMIC DNA]</scope>
    <source>
        <strain evidence="2 3">AF16</strain>
    </source>
</reference>
<accession>A8WQ52</accession>
<dbReference type="eggNOG" id="ENOG502TJC2">
    <property type="taxonomic scope" value="Eukaryota"/>
</dbReference>
<dbReference type="Proteomes" id="UP000008549">
    <property type="component" value="Unassembled WGS sequence"/>
</dbReference>
<gene>
    <name evidence="2 4" type="ORF">CBG01324</name>
    <name evidence="2" type="ORF">CBG_01324</name>
</gene>
<keyword evidence="1" id="KW-0812">Transmembrane</keyword>
<name>A8WQ52_CAEBR</name>
<feature type="transmembrane region" description="Helical" evidence="1">
    <location>
        <begin position="76"/>
        <end position="98"/>
    </location>
</feature>
<feature type="transmembrane region" description="Helical" evidence="1">
    <location>
        <begin position="369"/>
        <end position="387"/>
    </location>
</feature>